<evidence type="ECO:0000256" key="1">
    <source>
        <dbReference type="SAM" id="SignalP"/>
    </source>
</evidence>
<reference evidence="2" key="1">
    <citation type="submission" date="2019-02" db="EMBL/GenBank/DDBJ databases">
        <authorList>
            <person name="Li S.-H."/>
        </authorList>
    </citation>
    <scope>NUCLEOTIDE SEQUENCE</scope>
    <source>
        <strain evidence="2">IMCC14734</strain>
    </source>
</reference>
<dbReference type="InterPro" id="IPR018759">
    <property type="entry name" value="BBP2_2"/>
</dbReference>
<gene>
    <name evidence="2" type="ORF">EYC98_05820</name>
</gene>
<evidence type="ECO:0008006" key="4">
    <source>
        <dbReference type="Google" id="ProtNLM"/>
    </source>
</evidence>
<name>A0ABT3TDN7_9GAMM</name>
<keyword evidence="3" id="KW-1185">Reference proteome</keyword>
<organism evidence="2 3">
    <name type="scientific">Candidatus Litorirhabdus singularis</name>
    <dbReference type="NCBI Taxonomy" id="2518993"/>
    <lineage>
        <taxon>Bacteria</taxon>
        <taxon>Pseudomonadati</taxon>
        <taxon>Pseudomonadota</taxon>
        <taxon>Gammaproteobacteria</taxon>
        <taxon>Cellvibrionales</taxon>
        <taxon>Halieaceae</taxon>
        <taxon>Candidatus Litorirhabdus</taxon>
    </lineage>
</organism>
<proteinExistence type="predicted"/>
<evidence type="ECO:0000313" key="3">
    <source>
        <dbReference type="Proteomes" id="UP001143362"/>
    </source>
</evidence>
<keyword evidence="1" id="KW-0732">Signal</keyword>
<sequence>MKLAGWMGAIACGWALPVAQAAEPAHAQWGWLNLTPTLDTELNYTDNLFRTQNSSKSTWGTVITPRLQAWLQNDLSTYSLTYEVQDFRYQSSSDDNATDQRLSLDVHQVFNQSNTLNLYAKYFDAHEMRGTGLTEGDAAELIDKPVEFDYEMFGGEYTVGHATSTGMLQLEAKVESLEYTNFREATQYRDREADTLRSTFFYRTGPRTQLLAEWRRAEQDYQGKFIESDGSVTNLDNVESLYLLGLAWEASAKTSGEIKVGTFDRQYKSGTAQDTDGIHWQVAARWQPRTYSNLGFTTRRLARETNGVGEYIDTGEATLWWTHAWSSQYQTKINFLKAKDDYKGSSRNDNRTHFSASIDYNMRRWLEFGTGYRYEKRSSNTSTFGYTRNVFFIDLNLSL</sequence>
<feature type="chain" id="PRO_5045406774" description="Outer membrane beta-barrel protein" evidence="1">
    <location>
        <begin position="22"/>
        <end position="399"/>
    </location>
</feature>
<dbReference type="Pfam" id="PF10082">
    <property type="entry name" value="BBP2_2"/>
    <property type="match status" value="1"/>
</dbReference>
<feature type="signal peptide" evidence="1">
    <location>
        <begin position="1"/>
        <end position="21"/>
    </location>
</feature>
<dbReference type="EMBL" id="SHNN01000001">
    <property type="protein sequence ID" value="MCX2980388.1"/>
    <property type="molecule type" value="Genomic_DNA"/>
</dbReference>
<dbReference type="Proteomes" id="UP001143362">
    <property type="component" value="Unassembled WGS sequence"/>
</dbReference>
<accession>A0ABT3TDN7</accession>
<evidence type="ECO:0000313" key="2">
    <source>
        <dbReference type="EMBL" id="MCX2980388.1"/>
    </source>
</evidence>
<protein>
    <recommendedName>
        <fullName evidence="4">Outer membrane beta-barrel protein</fullName>
    </recommendedName>
</protein>
<dbReference type="RefSeq" id="WP_279244364.1">
    <property type="nucleotide sequence ID" value="NZ_SHNN01000001.1"/>
</dbReference>
<comment type="caution">
    <text evidence="2">The sequence shown here is derived from an EMBL/GenBank/DDBJ whole genome shotgun (WGS) entry which is preliminary data.</text>
</comment>